<name>A0A645EG19_9ZZZZ</name>
<protein>
    <submittedName>
        <fullName evidence="1">Uncharacterized protein</fullName>
    </submittedName>
</protein>
<dbReference type="EMBL" id="VSSQ01047013">
    <property type="protein sequence ID" value="MPN00985.1"/>
    <property type="molecule type" value="Genomic_DNA"/>
</dbReference>
<gene>
    <name evidence="1" type="ORF">SDC9_148183</name>
</gene>
<organism evidence="1">
    <name type="scientific">bioreactor metagenome</name>
    <dbReference type="NCBI Taxonomy" id="1076179"/>
    <lineage>
        <taxon>unclassified sequences</taxon>
        <taxon>metagenomes</taxon>
        <taxon>ecological metagenomes</taxon>
    </lineage>
</organism>
<accession>A0A645EG19</accession>
<evidence type="ECO:0000313" key="1">
    <source>
        <dbReference type="EMBL" id="MPN00985.1"/>
    </source>
</evidence>
<reference evidence="1" key="1">
    <citation type="submission" date="2019-08" db="EMBL/GenBank/DDBJ databases">
        <authorList>
            <person name="Kucharzyk K."/>
            <person name="Murdoch R.W."/>
            <person name="Higgins S."/>
            <person name="Loffler F."/>
        </authorList>
    </citation>
    <scope>NUCLEOTIDE SEQUENCE</scope>
</reference>
<dbReference type="AlphaFoldDB" id="A0A645EG19"/>
<comment type="caution">
    <text evidence="1">The sequence shown here is derived from an EMBL/GenBank/DDBJ whole genome shotgun (WGS) entry which is preliminary data.</text>
</comment>
<proteinExistence type="predicted"/>
<sequence>MFFSTRCATNSKPKLRANCSTPLARLTAAISNAIFPRACRSGVAAVTTLKAFPTLTWVTAMKAALPNAPRVAISTNGHCSSVWESTQRTGERRSETKLEGRVNSAVFSDILNPQFNPSAFIQADYFRKIYKTSM</sequence>